<reference evidence="1 2" key="1">
    <citation type="submission" date="2018-04" db="EMBL/GenBank/DDBJ databases">
        <title>The genome of golden apple snail Pomacea canaliculata provides insight into stress tolerance and invasive adaptation.</title>
        <authorList>
            <person name="Liu C."/>
            <person name="Liu B."/>
            <person name="Ren Y."/>
            <person name="Zhang Y."/>
            <person name="Wang H."/>
            <person name="Li S."/>
            <person name="Jiang F."/>
            <person name="Yin L."/>
            <person name="Zhang G."/>
            <person name="Qian W."/>
            <person name="Fan W."/>
        </authorList>
    </citation>
    <scope>NUCLEOTIDE SEQUENCE [LARGE SCALE GENOMIC DNA]</scope>
    <source>
        <strain evidence="1">SZHN2017</strain>
        <tissue evidence="1">Muscle</tissue>
    </source>
</reference>
<evidence type="ECO:0000313" key="1">
    <source>
        <dbReference type="EMBL" id="PVD23667.1"/>
    </source>
</evidence>
<dbReference type="EMBL" id="PZQS01000010">
    <property type="protein sequence ID" value="PVD23667.1"/>
    <property type="molecule type" value="Genomic_DNA"/>
</dbReference>
<comment type="caution">
    <text evidence="1">The sequence shown here is derived from an EMBL/GenBank/DDBJ whole genome shotgun (WGS) entry which is preliminary data.</text>
</comment>
<gene>
    <name evidence="1" type="ORF">C0Q70_16940</name>
</gene>
<sequence>MDSRCSVVPRTLTGNALMLKQPASSDSSAAKQIDVFFPVSLTIEHIVSFGSKGSMVETWIIEDFPTPRSSKEEEFFSSLVTSKSDSGSQ</sequence>
<dbReference type="Proteomes" id="UP000245119">
    <property type="component" value="Linkage Group LG10"/>
</dbReference>
<proteinExistence type="predicted"/>
<dbReference type="AlphaFoldDB" id="A0A2T7NR71"/>
<accession>A0A2T7NR71</accession>
<evidence type="ECO:0000313" key="2">
    <source>
        <dbReference type="Proteomes" id="UP000245119"/>
    </source>
</evidence>
<protein>
    <submittedName>
        <fullName evidence="1">Uncharacterized protein</fullName>
    </submittedName>
</protein>
<name>A0A2T7NR71_POMCA</name>
<organism evidence="1 2">
    <name type="scientific">Pomacea canaliculata</name>
    <name type="common">Golden apple snail</name>
    <dbReference type="NCBI Taxonomy" id="400727"/>
    <lineage>
        <taxon>Eukaryota</taxon>
        <taxon>Metazoa</taxon>
        <taxon>Spiralia</taxon>
        <taxon>Lophotrochozoa</taxon>
        <taxon>Mollusca</taxon>
        <taxon>Gastropoda</taxon>
        <taxon>Caenogastropoda</taxon>
        <taxon>Architaenioglossa</taxon>
        <taxon>Ampullarioidea</taxon>
        <taxon>Ampullariidae</taxon>
        <taxon>Pomacea</taxon>
    </lineage>
</organism>
<keyword evidence="2" id="KW-1185">Reference proteome</keyword>